<evidence type="ECO:0000256" key="6">
    <source>
        <dbReference type="SAM" id="Phobius"/>
    </source>
</evidence>
<gene>
    <name evidence="7" type="ORF">Fmac_010293</name>
</gene>
<dbReference type="InterPro" id="IPR050481">
    <property type="entry name" value="UDP-glycosyltransf_plant"/>
</dbReference>
<keyword evidence="8" id="KW-1185">Reference proteome</keyword>
<dbReference type="Proteomes" id="UP001603857">
    <property type="component" value="Unassembled WGS sequence"/>
</dbReference>
<dbReference type="PROSITE" id="PS00375">
    <property type="entry name" value="UDPGT"/>
    <property type="match status" value="1"/>
</dbReference>
<dbReference type="SUPFAM" id="SSF53756">
    <property type="entry name" value="UDP-Glycosyltransferase/glycogen phosphorylase"/>
    <property type="match status" value="1"/>
</dbReference>
<evidence type="ECO:0000313" key="7">
    <source>
        <dbReference type="EMBL" id="KAL2335847.1"/>
    </source>
</evidence>
<sequence>MKQQETIVLYPAPGISHIVSMVELAKLLHQNHLSITVLLTTGYMDHPSIHAYIRRISAAHPSISFLRLPHAPPPPGPSIGAKAFGFIRRNAANVASTLAQISNSSAAIKAFVIDLFCTSAMEAASSMRIPVYYFFTSGAAVLALFSYFPKIHQEAAGASFKDLVGVELRVPGNAPLKAVHMPRPVLDRNDPAYWDMLEFCTRLPEARGILVNSFPELEPLAVKAVAEGSCFLDPTRAPSVYYIGPLIAQPQQSDVGRDSKECLSWLDEQPSKSVVYLCFGSRGSFSVAQLREIAKGLQNSGQRFLWVVKKPPQDEGAKQLHVHETTSEFDLESVLPSGFMERTSGRGLVVRSWAPQVEVLSRDSVGGFVSHCGWNSVLEAVVAGVPMVAWPLYAEQHVNRHVMVDDMKVAVAVEQRDEDGFVTAEEVEKRLREVMHSPHIRETSLKLKNIALAAVSQFGSSTKALANFLQSFQKSEQ</sequence>
<reference evidence="7 8" key="1">
    <citation type="submission" date="2024-08" db="EMBL/GenBank/DDBJ databases">
        <title>Insights into the chromosomal genome structure of Flemingia macrophylla.</title>
        <authorList>
            <person name="Ding Y."/>
            <person name="Zhao Y."/>
            <person name="Bi W."/>
            <person name="Wu M."/>
            <person name="Zhao G."/>
            <person name="Gong Y."/>
            <person name="Li W."/>
            <person name="Zhang P."/>
        </authorList>
    </citation>
    <scope>NUCLEOTIDE SEQUENCE [LARGE SCALE GENOMIC DNA]</scope>
    <source>
        <strain evidence="7">DYQJB</strain>
        <tissue evidence="7">Leaf</tissue>
    </source>
</reference>
<dbReference type="Pfam" id="PF00201">
    <property type="entry name" value="UDPGT"/>
    <property type="match status" value="1"/>
</dbReference>
<comment type="caution">
    <text evidence="7">The sequence shown here is derived from an EMBL/GenBank/DDBJ whole genome shotgun (WGS) entry which is preliminary data.</text>
</comment>
<dbReference type="FunFam" id="3.40.50.2000:FF:000020">
    <property type="entry name" value="Glycosyltransferase"/>
    <property type="match status" value="1"/>
</dbReference>
<dbReference type="AlphaFoldDB" id="A0ABD1MJ52"/>
<keyword evidence="2 4" id="KW-0328">Glycosyltransferase</keyword>
<keyword evidence="6" id="KW-1133">Transmembrane helix</keyword>
<accession>A0ABD1MJ52</accession>
<keyword evidence="6" id="KW-0472">Membrane</keyword>
<proteinExistence type="inferred from homology"/>
<evidence type="ECO:0000256" key="1">
    <source>
        <dbReference type="ARBA" id="ARBA00009995"/>
    </source>
</evidence>
<evidence type="ECO:0000313" key="8">
    <source>
        <dbReference type="Proteomes" id="UP001603857"/>
    </source>
</evidence>
<name>A0ABD1MJ52_9FABA</name>
<evidence type="ECO:0000256" key="5">
    <source>
        <dbReference type="RuleBase" id="RU362057"/>
    </source>
</evidence>
<evidence type="ECO:0000256" key="4">
    <source>
        <dbReference type="RuleBase" id="RU003718"/>
    </source>
</evidence>
<dbReference type="CDD" id="cd03784">
    <property type="entry name" value="GT1_Gtf-like"/>
    <property type="match status" value="1"/>
</dbReference>
<protein>
    <recommendedName>
        <fullName evidence="5">Glycosyltransferase</fullName>
        <ecNumber evidence="5">2.4.1.-</ecNumber>
    </recommendedName>
</protein>
<dbReference type="InterPro" id="IPR002213">
    <property type="entry name" value="UDP_glucos_trans"/>
</dbReference>
<evidence type="ECO:0000256" key="3">
    <source>
        <dbReference type="ARBA" id="ARBA00022679"/>
    </source>
</evidence>
<dbReference type="EC" id="2.4.1.-" evidence="5"/>
<organism evidence="7 8">
    <name type="scientific">Flemingia macrophylla</name>
    <dbReference type="NCBI Taxonomy" id="520843"/>
    <lineage>
        <taxon>Eukaryota</taxon>
        <taxon>Viridiplantae</taxon>
        <taxon>Streptophyta</taxon>
        <taxon>Embryophyta</taxon>
        <taxon>Tracheophyta</taxon>
        <taxon>Spermatophyta</taxon>
        <taxon>Magnoliopsida</taxon>
        <taxon>eudicotyledons</taxon>
        <taxon>Gunneridae</taxon>
        <taxon>Pentapetalae</taxon>
        <taxon>rosids</taxon>
        <taxon>fabids</taxon>
        <taxon>Fabales</taxon>
        <taxon>Fabaceae</taxon>
        <taxon>Papilionoideae</taxon>
        <taxon>50 kb inversion clade</taxon>
        <taxon>NPAAA clade</taxon>
        <taxon>indigoferoid/millettioid clade</taxon>
        <taxon>Phaseoleae</taxon>
        <taxon>Flemingia</taxon>
    </lineage>
</organism>
<dbReference type="GO" id="GO:0035251">
    <property type="term" value="F:UDP-glucosyltransferase activity"/>
    <property type="evidence" value="ECO:0007669"/>
    <property type="project" value="UniProtKB-ARBA"/>
</dbReference>
<feature type="transmembrane region" description="Helical" evidence="6">
    <location>
        <begin position="131"/>
        <end position="148"/>
    </location>
</feature>
<dbReference type="PANTHER" id="PTHR48048:SF30">
    <property type="entry name" value="GLYCOSYLTRANSFERASE"/>
    <property type="match status" value="1"/>
</dbReference>
<keyword evidence="6" id="KW-0812">Transmembrane</keyword>
<dbReference type="Gene3D" id="3.40.50.2000">
    <property type="entry name" value="Glycogen Phosphorylase B"/>
    <property type="match status" value="2"/>
</dbReference>
<comment type="similarity">
    <text evidence="1 4">Belongs to the UDP-glycosyltransferase family.</text>
</comment>
<keyword evidence="3 4" id="KW-0808">Transferase</keyword>
<dbReference type="EMBL" id="JBGMDY010000004">
    <property type="protein sequence ID" value="KAL2335847.1"/>
    <property type="molecule type" value="Genomic_DNA"/>
</dbReference>
<dbReference type="PANTHER" id="PTHR48048">
    <property type="entry name" value="GLYCOSYLTRANSFERASE"/>
    <property type="match status" value="1"/>
</dbReference>
<dbReference type="InterPro" id="IPR035595">
    <property type="entry name" value="UDP_glycos_trans_CS"/>
</dbReference>
<evidence type="ECO:0000256" key="2">
    <source>
        <dbReference type="ARBA" id="ARBA00022676"/>
    </source>
</evidence>